<dbReference type="Pfam" id="PF12804">
    <property type="entry name" value="NTP_transf_3"/>
    <property type="match status" value="1"/>
</dbReference>
<evidence type="ECO:0000259" key="2">
    <source>
        <dbReference type="Pfam" id="PF12804"/>
    </source>
</evidence>
<dbReference type="EMBL" id="JABCQN010000004">
    <property type="protein sequence ID" value="MBF0871100.1"/>
    <property type="molecule type" value="Genomic_DNA"/>
</dbReference>
<sequence>MSHNAVLLAAGGSRRLGQPKQLLLKQGMPLVRYIADLLLQTRPNRLIIVTGGSAEVVEATLTDLPIKICRNPDWETGLASSLQVAAQALQRHSEPVLIAGTDQPCLTLARLNQLLENGERNNIVSEYRPGALGIPVRLTADTLAKASELQGDKGFRDLWKNNLPLKITAPELLDDLDTPEQLTEAIRAGWIDQPA</sequence>
<dbReference type="CDD" id="cd04182">
    <property type="entry name" value="GT_2_like_f"/>
    <property type="match status" value="1"/>
</dbReference>
<gene>
    <name evidence="3" type="ORF">HKD32_09625</name>
</gene>
<feature type="domain" description="MobA-like NTP transferase" evidence="2">
    <location>
        <begin position="5"/>
        <end position="161"/>
    </location>
</feature>
<dbReference type="InterPro" id="IPR025877">
    <property type="entry name" value="MobA-like_NTP_Trfase"/>
</dbReference>
<dbReference type="InterPro" id="IPR029044">
    <property type="entry name" value="Nucleotide-diphossugar_trans"/>
</dbReference>
<dbReference type="GeneID" id="81474955"/>
<accession>A0A9Q2FMF9</accession>
<evidence type="ECO:0000313" key="3">
    <source>
        <dbReference type="EMBL" id="MBF0871100.1"/>
    </source>
</evidence>
<dbReference type="PANTHER" id="PTHR43777:SF1">
    <property type="entry name" value="MOLYBDENUM COFACTOR CYTIDYLYLTRANSFERASE"/>
    <property type="match status" value="1"/>
</dbReference>
<dbReference type="Proteomes" id="UP000661006">
    <property type="component" value="Unassembled WGS sequence"/>
</dbReference>
<evidence type="ECO:0000256" key="1">
    <source>
        <dbReference type="ARBA" id="ARBA00022842"/>
    </source>
</evidence>
<dbReference type="GO" id="GO:0016779">
    <property type="term" value="F:nucleotidyltransferase activity"/>
    <property type="evidence" value="ECO:0007669"/>
    <property type="project" value="UniProtKB-ARBA"/>
</dbReference>
<reference evidence="3" key="2">
    <citation type="submission" date="2020-11" db="EMBL/GenBank/DDBJ databases">
        <title>Description of novel Gluconobacter species.</title>
        <authorList>
            <person name="Cleenwerck I."/>
            <person name="Cnockaert M."/>
            <person name="Borremans W."/>
            <person name="Wieme A.D."/>
            <person name="De Vuyst L."/>
            <person name="Vandamme P."/>
        </authorList>
    </citation>
    <scope>NUCLEOTIDE SEQUENCE</scope>
    <source>
        <strain evidence="3">R71697</strain>
    </source>
</reference>
<keyword evidence="1" id="KW-0460">Magnesium</keyword>
<dbReference type="Gene3D" id="3.90.550.10">
    <property type="entry name" value="Spore Coat Polysaccharide Biosynthesis Protein SpsA, Chain A"/>
    <property type="match status" value="1"/>
</dbReference>
<dbReference type="RefSeq" id="WP_061932235.1">
    <property type="nucleotide sequence ID" value="NZ_JABCQN010000004.1"/>
</dbReference>
<dbReference type="AlphaFoldDB" id="A0A9Q2FMF9"/>
<reference evidence="3" key="1">
    <citation type="submission" date="2020-04" db="EMBL/GenBank/DDBJ databases">
        <authorList>
            <person name="Sombolestani A."/>
        </authorList>
    </citation>
    <scope>NUCLEOTIDE SEQUENCE</scope>
    <source>
        <strain evidence="3">R71697</strain>
    </source>
</reference>
<dbReference type="PANTHER" id="PTHR43777">
    <property type="entry name" value="MOLYBDENUM COFACTOR CYTIDYLYLTRANSFERASE"/>
    <property type="match status" value="1"/>
</dbReference>
<dbReference type="SUPFAM" id="SSF53448">
    <property type="entry name" value="Nucleotide-diphospho-sugar transferases"/>
    <property type="match status" value="1"/>
</dbReference>
<name>A0A9Q2FMF9_GLUJA</name>
<proteinExistence type="predicted"/>
<protein>
    <submittedName>
        <fullName evidence="3">Nucleotidyltransferase family protein</fullName>
    </submittedName>
</protein>
<comment type="caution">
    <text evidence="3">The sequence shown here is derived from an EMBL/GenBank/DDBJ whole genome shotgun (WGS) entry which is preliminary data.</text>
</comment>
<organism evidence="3 4">
    <name type="scientific">Gluconobacter japonicus</name>
    <dbReference type="NCBI Taxonomy" id="376620"/>
    <lineage>
        <taxon>Bacteria</taxon>
        <taxon>Pseudomonadati</taxon>
        <taxon>Pseudomonadota</taxon>
        <taxon>Alphaproteobacteria</taxon>
        <taxon>Acetobacterales</taxon>
        <taxon>Acetobacteraceae</taxon>
        <taxon>Gluconobacter</taxon>
    </lineage>
</organism>
<evidence type="ECO:0000313" key="4">
    <source>
        <dbReference type="Proteomes" id="UP000661006"/>
    </source>
</evidence>